<dbReference type="Gene3D" id="3.90.1360.10">
    <property type="entry name" value="Protein-glutamine gamma-glutamyltransferase"/>
    <property type="match status" value="1"/>
</dbReference>
<gene>
    <name evidence="1" type="ORF">EBN03_25975</name>
</gene>
<protein>
    <submittedName>
        <fullName evidence="1">Uncharacterized protein</fullName>
    </submittedName>
</protein>
<dbReference type="AlphaFoldDB" id="A0A3M2KYJ6"/>
<evidence type="ECO:0000313" key="2">
    <source>
        <dbReference type="Proteomes" id="UP000279275"/>
    </source>
</evidence>
<keyword evidence="2" id="KW-1185">Reference proteome</keyword>
<evidence type="ECO:0000313" key="1">
    <source>
        <dbReference type="EMBL" id="RMI29520.1"/>
    </source>
</evidence>
<organism evidence="1 2">
    <name type="scientific">Nocardia stercoris</name>
    <dbReference type="NCBI Taxonomy" id="2483361"/>
    <lineage>
        <taxon>Bacteria</taxon>
        <taxon>Bacillati</taxon>
        <taxon>Actinomycetota</taxon>
        <taxon>Actinomycetes</taxon>
        <taxon>Mycobacteriales</taxon>
        <taxon>Nocardiaceae</taxon>
        <taxon>Nocardia</taxon>
    </lineage>
</organism>
<dbReference type="GO" id="GO:0003810">
    <property type="term" value="F:protein-glutamine gamma-glutamyltransferase activity"/>
    <property type="evidence" value="ECO:0007669"/>
    <property type="project" value="InterPro"/>
</dbReference>
<dbReference type="SUPFAM" id="SSF54001">
    <property type="entry name" value="Cysteine proteinases"/>
    <property type="match status" value="1"/>
</dbReference>
<accession>A0A3M2KYJ6</accession>
<dbReference type="Proteomes" id="UP000279275">
    <property type="component" value="Unassembled WGS sequence"/>
</dbReference>
<dbReference type="InterPro" id="IPR038765">
    <property type="entry name" value="Papain-like_cys_pep_sf"/>
</dbReference>
<dbReference type="InterPro" id="IPR037084">
    <property type="entry name" value="Transglut_prok_sf"/>
</dbReference>
<dbReference type="EMBL" id="RFFH01000014">
    <property type="protein sequence ID" value="RMI29520.1"/>
    <property type="molecule type" value="Genomic_DNA"/>
</dbReference>
<name>A0A3M2KYJ6_9NOCA</name>
<reference evidence="1 2" key="1">
    <citation type="submission" date="2018-10" db="EMBL/GenBank/DDBJ databases">
        <title>Isolation from cow dung.</title>
        <authorList>
            <person name="Ling L."/>
        </authorList>
    </citation>
    <scope>NUCLEOTIDE SEQUENCE [LARGE SCALE GENOMIC DNA]</scope>
    <source>
        <strain evidence="1 2">NEAU-LL90</strain>
    </source>
</reference>
<proteinExistence type="predicted"/>
<comment type="caution">
    <text evidence="1">The sequence shown here is derived from an EMBL/GenBank/DDBJ whole genome shotgun (WGS) entry which is preliminary data.</text>
</comment>
<sequence length="432" mass="47881">MTHATAWSVIVEEPLVEELVRAAERLSADLGDAGEILARRTRAVAAEAGGTGARMGALDREIAAEPRWIGESARTAEPFAPGFDAETCDAHGLPDTTRVYSAAAYQRMFEDRIGRRLTDQEEELLADGCIGMTALRLGLTDTYPTMSYAFGDPSIHALAAETERLLAPGEVANEMLNELAYGAHTRWEELTRLRAFAERGAGGPDIAAEIRAAEAEHSEWAKATAEQLRHTRDLWARIGEHRSELERVRSMAKIEEGRRGFARVSAVADRFGRILADAPANERELLARIRADPVLSRLRPEPLEMTRGVPPAQLEPVIYAKRFWTGQFPNLTGEGPETLSMAEPNPWSFAPDPVTGQVDMTADDFVGKYGYGNFDYGWYDRGSNTWWNADHGVEEGSDRPMLVFQKSPDAFFRSQPDWDAQVFGLALVRKVF</sequence>